<dbReference type="NCBIfam" id="TIGR02532">
    <property type="entry name" value="IV_pilin_GFxxxE"/>
    <property type="match status" value="1"/>
</dbReference>
<evidence type="ECO:0000256" key="1">
    <source>
        <dbReference type="ARBA" id="ARBA00004377"/>
    </source>
</evidence>
<dbReference type="EMBL" id="JACIJP010000001">
    <property type="protein sequence ID" value="MBB6122701.1"/>
    <property type="molecule type" value="Genomic_DNA"/>
</dbReference>
<dbReference type="GO" id="GO:0015627">
    <property type="term" value="C:type II protein secretion system complex"/>
    <property type="evidence" value="ECO:0007669"/>
    <property type="project" value="UniProtKB-UniRule"/>
</dbReference>
<dbReference type="PANTHER" id="PTHR38779">
    <property type="entry name" value="TYPE II SECRETION SYSTEM PROTEIN I-RELATED"/>
    <property type="match status" value="1"/>
</dbReference>
<dbReference type="PROSITE" id="PS00409">
    <property type="entry name" value="PROKAR_NTER_METHYL"/>
    <property type="match status" value="1"/>
</dbReference>
<comment type="caution">
    <text evidence="12">The sequence shown here is derived from an EMBL/GenBank/DDBJ whole genome shotgun (WGS) entry which is preliminary data.</text>
</comment>
<dbReference type="Proteomes" id="UP000552700">
    <property type="component" value="Unassembled WGS sequence"/>
</dbReference>
<evidence type="ECO:0000313" key="13">
    <source>
        <dbReference type="Proteomes" id="UP000552700"/>
    </source>
</evidence>
<evidence type="ECO:0000256" key="7">
    <source>
        <dbReference type="ARBA" id="ARBA00022989"/>
    </source>
</evidence>
<feature type="transmembrane region" description="Helical" evidence="9">
    <location>
        <begin position="12"/>
        <end position="33"/>
    </location>
</feature>
<keyword evidence="5 9" id="KW-0997">Cell inner membrane</keyword>
<evidence type="ECO:0000313" key="12">
    <source>
        <dbReference type="EMBL" id="MBB6122701.1"/>
    </source>
</evidence>
<comment type="subcellular location">
    <subcellularLocation>
        <location evidence="1 9">Cell inner membrane</location>
        <topology evidence="1 9">Single-pass membrane protein</topology>
    </subcellularLocation>
</comment>
<evidence type="ECO:0000256" key="4">
    <source>
        <dbReference type="ARBA" id="ARBA00022481"/>
    </source>
</evidence>
<comment type="function">
    <text evidence="9">Component of the type II secretion system required for the energy-dependent secretion of extracellular factors such as proteases and toxins from the periplasm.</text>
</comment>
<dbReference type="NCBIfam" id="TIGR01707">
    <property type="entry name" value="gspI"/>
    <property type="match status" value="1"/>
</dbReference>
<keyword evidence="6 9" id="KW-0812">Transmembrane</keyword>
<dbReference type="InterPro" id="IPR010052">
    <property type="entry name" value="T2SS_protein-GspI"/>
</dbReference>
<accession>A0A841J331</accession>
<gene>
    <name evidence="12" type="ORF">FHS92_000408</name>
</gene>
<dbReference type="InterPro" id="IPR012902">
    <property type="entry name" value="N_methyl_site"/>
</dbReference>
<evidence type="ECO:0000256" key="2">
    <source>
        <dbReference type="ARBA" id="ARBA00008358"/>
    </source>
</evidence>
<evidence type="ECO:0000256" key="3">
    <source>
        <dbReference type="ARBA" id="ARBA00022475"/>
    </source>
</evidence>
<dbReference type="SUPFAM" id="SSF54523">
    <property type="entry name" value="Pili subunits"/>
    <property type="match status" value="1"/>
</dbReference>
<keyword evidence="7 9" id="KW-1133">Transmembrane helix</keyword>
<keyword evidence="13" id="KW-1185">Reference proteome</keyword>
<evidence type="ECO:0000256" key="8">
    <source>
        <dbReference type="ARBA" id="ARBA00023136"/>
    </source>
</evidence>
<comment type="similarity">
    <text evidence="2 9">Belongs to the GSP I family.</text>
</comment>
<proteinExistence type="inferred from homology"/>
<feature type="region of interest" description="Disordered" evidence="10">
    <location>
        <begin position="67"/>
        <end position="86"/>
    </location>
</feature>
<reference evidence="12 13" key="1">
    <citation type="submission" date="2020-08" db="EMBL/GenBank/DDBJ databases">
        <title>Genomic Encyclopedia of Type Strains, Phase IV (KMG-IV): sequencing the most valuable type-strain genomes for metagenomic binning, comparative biology and taxonomic classification.</title>
        <authorList>
            <person name="Goeker M."/>
        </authorList>
    </citation>
    <scope>NUCLEOTIDE SEQUENCE [LARGE SCALE GENOMIC DNA]</scope>
    <source>
        <strain evidence="12 13">DSM 102255</strain>
    </source>
</reference>
<dbReference type="Pfam" id="PF02501">
    <property type="entry name" value="T2SSI"/>
    <property type="match status" value="1"/>
</dbReference>
<name>A0A841J331_9SPHN</name>
<comment type="subunit">
    <text evidence="9">Type II secretion is composed of four main components: the outer membrane complex, the inner membrane complex, the cytoplasmic secretion ATPase and the periplasm-spanning pseudopilus.</text>
</comment>
<sequence>MTERRGASPQHGFTLIEMLVALAVFALAALALLRLQAVSLRTASELDERQMAQIVAHNLMVERLTDPALPPLGQRQGDSQNGGRRWHWTESVSAGGAPDVVRVDVVVEAQGSGSSRATLSFLRGQP</sequence>
<evidence type="ECO:0000256" key="9">
    <source>
        <dbReference type="RuleBase" id="RU368030"/>
    </source>
</evidence>
<comment type="PTM">
    <text evidence="9">Cleaved by prepilin peptidase.</text>
</comment>
<dbReference type="GO" id="GO:0005886">
    <property type="term" value="C:plasma membrane"/>
    <property type="evidence" value="ECO:0007669"/>
    <property type="project" value="UniProtKB-SubCell"/>
</dbReference>
<organism evidence="12 13">
    <name type="scientific">Sphingobium subterraneum</name>
    <dbReference type="NCBI Taxonomy" id="627688"/>
    <lineage>
        <taxon>Bacteria</taxon>
        <taxon>Pseudomonadati</taxon>
        <taxon>Pseudomonadota</taxon>
        <taxon>Alphaproteobacteria</taxon>
        <taxon>Sphingomonadales</taxon>
        <taxon>Sphingomonadaceae</taxon>
        <taxon>Sphingobium</taxon>
    </lineage>
</organism>
<keyword evidence="8 9" id="KW-0472">Membrane</keyword>
<dbReference type="Pfam" id="PF07963">
    <property type="entry name" value="N_methyl"/>
    <property type="match status" value="1"/>
</dbReference>
<protein>
    <recommendedName>
        <fullName evidence="9">Type II secretion system protein I</fullName>
        <shortName evidence="9">T2SS minor pseudopilin I</shortName>
    </recommendedName>
</protein>
<dbReference type="InterPro" id="IPR045584">
    <property type="entry name" value="Pilin-like"/>
</dbReference>
<evidence type="ECO:0000256" key="10">
    <source>
        <dbReference type="SAM" id="MobiDB-lite"/>
    </source>
</evidence>
<dbReference type="Gene3D" id="3.30.1300.30">
    <property type="entry name" value="GSPII I/J protein-like"/>
    <property type="match status" value="1"/>
</dbReference>
<feature type="domain" description="Type II secretion system protein GspI C-terminal" evidence="11">
    <location>
        <begin position="46"/>
        <end position="118"/>
    </location>
</feature>
<keyword evidence="3" id="KW-1003">Cell membrane</keyword>
<keyword evidence="4 9" id="KW-0488">Methylation</keyword>
<evidence type="ECO:0000259" key="11">
    <source>
        <dbReference type="Pfam" id="PF02501"/>
    </source>
</evidence>
<evidence type="ECO:0000256" key="5">
    <source>
        <dbReference type="ARBA" id="ARBA00022519"/>
    </source>
</evidence>
<dbReference type="PANTHER" id="PTHR38779:SF2">
    <property type="entry name" value="TYPE II SECRETION SYSTEM PROTEIN I-RELATED"/>
    <property type="match status" value="1"/>
</dbReference>
<dbReference type="AlphaFoldDB" id="A0A841J331"/>
<dbReference type="InterPro" id="IPR003413">
    <property type="entry name" value="T2SS_GspI_C"/>
</dbReference>
<evidence type="ECO:0000256" key="6">
    <source>
        <dbReference type="ARBA" id="ARBA00022692"/>
    </source>
</evidence>
<dbReference type="GO" id="GO:0015628">
    <property type="term" value="P:protein secretion by the type II secretion system"/>
    <property type="evidence" value="ECO:0007669"/>
    <property type="project" value="UniProtKB-UniRule"/>
</dbReference>
<dbReference type="RefSeq" id="WP_343056628.1">
    <property type="nucleotide sequence ID" value="NZ_JACIJP010000001.1"/>
</dbReference>